<accession>A0A915KFP4</accession>
<sequence length="80" mass="8837">MTKLLFHRATTDEGLENRISGFSAPLIITFGCPSLETANIDLLSKNNRCEHSFSSVLEHKNLLILPALTAGIRKILRSNS</sequence>
<keyword evidence="1" id="KW-1185">Reference proteome</keyword>
<dbReference type="Proteomes" id="UP000887565">
    <property type="component" value="Unplaced"/>
</dbReference>
<dbReference type="WBParaSite" id="nRc.2.0.1.t37195-RA">
    <property type="protein sequence ID" value="nRc.2.0.1.t37195-RA"/>
    <property type="gene ID" value="nRc.2.0.1.g37195"/>
</dbReference>
<dbReference type="AlphaFoldDB" id="A0A915KFP4"/>
<organism evidence="1 2">
    <name type="scientific">Romanomermis culicivorax</name>
    <name type="common">Nematode worm</name>
    <dbReference type="NCBI Taxonomy" id="13658"/>
    <lineage>
        <taxon>Eukaryota</taxon>
        <taxon>Metazoa</taxon>
        <taxon>Ecdysozoa</taxon>
        <taxon>Nematoda</taxon>
        <taxon>Enoplea</taxon>
        <taxon>Dorylaimia</taxon>
        <taxon>Mermithida</taxon>
        <taxon>Mermithoidea</taxon>
        <taxon>Mermithidae</taxon>
        <taxon>Romanomermis</taxon>
    </lineage>
</organism>
<protein>
    <submittedName>
        <fullName evidence="2">Uncharacterized protein</fullName>
    </submittedName>
</protein>
<evidence type="ECO:0000313" key="2">
    <source>
        <dbReference type="WBParaSite" id="nRc.2.0.1.t37195-RA"/>
    </source>
</evidence>
<dbReference type="PROSITE" id="PS51257">
    <property type="entry name" value="PROKAR_LIPOPROTEIN"/>
    <property type="match status" value="1"/>
</dbReference>
<proteinExistence type="predicted"/>
<name>A0A915KFP4_ROMCU</name>
<evidence type="ECO:0000313" key="1">
    <source>
        <dbReference type="Proteomes" id="UP000887565"/>
    </source>
</evidence>
<reference evidence="2" key="1">
    <citation type="submission" date="2022-11" db="UniProtKB">
        <authorList>
            <consortium name="WormBaseParasite"/>
        </authorList>
    </citation>
    <scope>IDENTIFICATION</scope>
</reference>